<dbReference type="InterPro" id="IPR013783">
    <property type="entry name" value="Ig-like_fold"/>
</dbReference>
<comment type="subcellular location">
    <subcellularLocation>
        <location evidence="1">Secreted</location>
    </subcellularLocation>
</comment>
<evidence type="ECO:0000256" key="1">
    <source>
        <dbReference type="ARBA" id="ARBA00004613"/>
    </source>
</evidence>
<feature type="domain" description="PKD" evidence="4">
    <location>
        <begin position="983"/>
        <end position="1051"/>
    </location>
</feature>
<evidence type="ECO:0000313" key="5">
    <source>
        <dbReference type="EMBL" id="UXX78645.1"/>
    </source>
</evidence>
<dbReference type="CDD" id="cd00146">
    <property type="entry name" value="PKD"/>
    <property type="match status" value="2"/>
</dbReference>
<sequence>MNSPIRKLVFTLSALFLLQLTLSAQTFKIIGLGTEGYGTIFSVLPDGSEYEVLHAFSGSDGETPNGKLVELNGKLWGTTQKGGTDDLGTVFRINKDGTGFEHVDSFKEYGTLPKCGLTVYGDELYGVSSTSPYDYSTIFKIDLENDLLEHKKYSSPEQGESNSRELVVSNDLLWGVAFRGGNEPGTNTIDNQGTLFNYDPATNNINLIHDFDGYQASDGRSPNASLVNYGEYLYGSTRHGSIDNFTTYGTIFRVKNDGTDYEVLQQFNGIDGISPVGAMTVFDDQLYGMTSGKGDHNWGTVFRFDPTDNGLEAIYHFTSTNGRPNGPLVLKDGLLWGFTFYGGANGFGILFSIDPTNGDFTTVLDLTAANGGATVPGTVTIVDLEPTTLTIDDIADKTYSDEPFNLTAQTNSSETITFESSDENILSISGATATILGAGNVDITAKVAFDGTYARQSATLNLSISKAELIVSSDDYMIALGDPIPEIYFNYEGFAIGDGIYDLSEPPSPFVAGLPIACACEYAIEMTGGSDQNYTFSKPEYSAILVSPGNQFIYGFGEPGEVLITQGTYELGAASSVGLPISYEISDASVGTIDGGTLTFLKTGSATITASQEGTDDYNAATPVERTITIIKEDQSLENYYLIETFYASTPYALPFTASSDLPLTFASSDEDIAIIQNNTIVPLKSGEFDLIITQDGNEFYNALDPNPVEQTITITKANQFLMNIPIPAPILYVNTPYELTISSSSGLPLTFASSDESIATIQDGEIFPLKNGQFELIISQAGNDIYEALTTVNELFFVNPEITCDIDFSYSVADDGLTVSLSGLGIPGNYSWDFGDGGSSTEEPATHVFSNYGDHEVVLTYTNFDEDCTDIATRTINLCPTFYIDEDIDGFEGDFSVRIPEGFTVDADDSFVWDFGDGSDEVSGQSVSHSFPNQEGYEATVTLTYSINGDVCSNSTSSFFNLTEFGCLGFDNPAASKISTYEYSFSPSPGNQNSTYTWDFGDGHTSTEAEPTHTYSELGLYVITMTETNFVGQTCTNTTDVYVQEDVVSGCTPEITFSYTGLAVHFEPDYTFPSGNYEWSIDGQTFTTAAVDYTFPRVGGYEIAVSGDIDGCDFEKETQIIVSESGIYHIYEAPLPRGILCGATLDITYPDDTENGIRIAINEPDIALISPYVSIQINSAIDPDFSLFISELPYEGTLSPGSYFLSGGFYSGDQICEVSFSENIDMGDISECAFKLSPIEYLSNTAISINALPLNMDIHEMSFSYRLANGERIGDGSEAFSVSNLSWDFPNDKAHTVIVTGTNGACEYEQRVTFHTKDDNPCFFSYDIEETGANTYAFSASAEIAGTFEWSFGETTMSDEIVSHTYAEDVEHSEMVTYTNDQDCFNREYLNFNDPYEDCASPVISMEQVGNRVYLSASLEELDEGITRYYWSLGGNNYAQGATASHVFAETGVYYIGLFYFTAEGEEFVPLCYGADGINVTIDEITTPTHQLDINLYESSQASPFSLALIFDLNGSSVYPIIEQFGEGPLTVDLPAGEYKVLGYSLNYFSEEIDQYVPTYYGDVAEAASAQTLTLTGDQSIDINLAEMSASGDSWDSGSDVLTGAVVADNNAAPSENGRVLNIPQEPAGDVAVKLYDDQGQLLTVTSTNDYGEYEFEKLAAGTYKIVIEHPYAQNITSKTITIDGESTTSEVRIAKGVLSRSGATKTVQTISVVPIPDMLVTDKPFDLNVTSTSGLTDFEYTISGPATISEGLVTLTGETGTVNITVKQSGDATYQEASTTISFDVSANNEILAVSTIDDTWQLVPNPATDHLSIKGLNHQTIKQVVIMTVSGVPVEIYTDTQRFDIRNLSTGIYLVQVQTVNGSYLKRLIKR</sequence>
<dbReference type="InterPro" id="IPR000601">
    <property type="entry name" value="PKD_dom"/>
</dbReference>
<dbReference type="SUPFAM" id="SSF63829">
    <property type="entry name" value="Calcium-dependent phosphotriesterase"/>
    <property type="match status" value="1"/>
</dbReference>
<dbReference type="Gene3D" id="2.60.40.10">
    <property type="entry name" value="Immunoglobulins"/>
    <property type="match status" value="4"/>
</dbReference>
<dbReference type="InterPro" id="IPR022519">
    <property type="entry name" value="Gloeo/Verruco_rpt"/>
</dbReference>
<evidence type="ECO:0000259" key="4">
    <source>
        <dbReference type="PROSITE" id="PS50093"/>
    </source>
</evidence>
<dbReference type="EMBL" id="CP106735">
    <property type="protein sequence ID" value="UXX78645.1"/>
    <property type="molecule type" value="Genomic_DNA"/>
</dbReference>
<keyword evidence="2" id="KW-0964">Secreted</keyword>
<gene>
    <name evidence="5" type="ORF">N7E81_14890</name>
</gene>
<dbReference type="Pfam" id="PF18962">
    <property type="entry name" value="Por_Secre_tail"/>
    <property type="match status" value="1"/>
</dbReference>
<evidence type="ECO:0000313" key="6">
    <source>
        <dbReference type="Proteomes" id="UP001062165"/>
    </source>
</evidence>
<feature type="domain" description="PKD" evidence="4">
    <location>
        <begin position="826"/>
        <end position="864"/>
    </location>
</feature>
<dbReference type="InterPro" id="IPR026444">
    <property type="entry name" value="Secre_tail"/>
</dbReference>
<evidence type="ECO:0000256" key="2">
    <source>
        <dbReference type="ARBA" id="ARBA00022525"/>
    </source>
</evidence>
<proteinExistence type="predicted"/>
<dbReference type="SUPFAM" id="SSF49299">
    <property type="entry name" value="PKD domain"/>
    <property type="match status" value="4"/>
</dbReference>
<feature type="domain" description="PKD" evidence="4">
    <location>
        <begin position="911"/>
        <end position="957"/>
    </location>
</feature>
<dbReference type="Proteomes" id="UP001062165">
    <property type="component" value="Chromosome"/>
</dbReference>
<dbReference type="PROSITE" id="PS50093">
    <property type="entry name" value="PKD"/>
    <property type="match status" value="4"/>
</dbReference>
<keyword evidence="6" id="KW-1185">Reference proteome</keyword>
<dbReference type="SMART" id="SM00089">
    <property type="entry name" value="PKD"/>
    <property type="match status" value="5"/>
</dbReference>
<organism evidence="5 6">
    <name type="scientific">Reichenbachiella carrageenanivorans</name>
    <dbReference type="NCBI Taxonomy" id="2979869"/>
    <lineage>
        <taxon>Bacteria</taxon>
        <taxon>Pseudomonadati</taxon>
        <taxon>Bacteroidota</taxon>
        <taxon>Cytophagia</taxon>
        <taxon>Cytophagales</taxon>
        <taxon>Reichenbachiellaceae</taxon>
        <taxon>Reichenbachiella</taxon>
    </lineage>
</organism>
<dbReference type="Gene3D" id="2.60.40.1080">
    <property type="match status" value="2"/>
</dbReference>
<accession>A0ABY6CZ35</accession>
<feature type="domain" description="PKD" evidence="4">
    <location>
        <begin position="1430"/>
        <end position="1459"/>
    </location>
</feature>
<dbReference type="InterPro" id="IPR033764">
    <property type="entry name" value="Sdr_B"/>
</dbReference>
<dbReference type="InterPro" id="IPR022409">
    <property type="entry name" value="PKD/Chitinase_dom"/>
</dbReference>
<name>A0ABY6CZ35_9BACT</name>
<dbReference type="InterPro" id="IPR035986">
    <property type="entry name" value="PKD_dom_sf"/>
</dbReference>
<dbReference type="NCBIfam" id="TIGR04183">
    <property type="entry name" value="Por_Secre_tail"/>
    <property type="match status" value="1"/>
</dbReference>
<dbReference type="RefSeq" id="WP_263050390.1">
    <property type="nucleotide sequence ID" value="NZ_CP106735.1"/>
</dbReference>
<dbReference type="SUPFAM" id="SSF117074">
    <property type="entry name" value="Hypothetical protein PA1324"/>
    <property type="match status" value="1"/>
</dbReference>
<dbReference type="NCBIfam" id="TIGR03803">
    <property type="entry name" value="Gloeo_Verruco"/>
    <property type="match status" value="5"/>
</dbReference>
<protein>
    <submittedName>
        <fullName evidence="5">PKD domain-containing protein</fullName>
    </submittedName>
</protein>
<dbReference type="Pfam" id="PF18911">
    <property type="entry name" value="PKD_4"/>
    <property type="match status" value="2"/>
</dbReference>
<keyword evidence="3" id="KW-0732">Signal</keyword>
<reference evidence="5" key="1">
    <citation type="submission" date="2022-10" db="EMBL/GenBank/DDBJ databases">
        <title>Comparative genomics and taxonomic characterization of three novel marine species of genus Reichenbachiella exhibiting antioxidant and polysaccharide degradation activities.</title>
        <authorList>
            <person name="Muhammad N."/>
            <person name="Lee Y.-J."/>
            <person name="Ko J."/>
            <person name="Kim S.-G."/>
        </authorList>
    </citation>
    <scope>NUCLEOTIDE SEQUENCE</scope>
    <source>
        <strain evidence="5">Wsw4-B4</strain>
    </source>
</reference>
<dbReference type="Pfam" id="PF17210">
    <property type="entry name" value="SdrD_B"/>
    <property type="match status" value="1"/>
</dbReference>
<evidence type="ECO:0000256" key="3">
    <source>
        <dbReference type="ARBA" id="ARBA00022729"/>
    </source>
</evidence>